<dbReference type="InterPro" id="IPR026893">
    <property type="entry name" value="Tyr/Ser_Pase_IphP-type"/>
</dbReference>
<dbReference type="Proteomes" id="UP001500755">
    <property type="component" value="Unassembled WGS sequence"/>
</dbReference>
<gene>
    <name evidence="3" type="ORF">GCM10009755_23080</name>
</gene>
<dbReference type="SUPFAM" id="SSF52799">
    <property type="entry name" value="(Phosphotyrosine protein) phosphatases II"/>
    <property type="match status" value="1"/>
</dbReference>
<dbReference type="EMBL" id="BAAANO010000020">
    <property type="protein sequence ID" value="GAA2011128.1"/>
    <property type="molecule type" value="Genomic_DNA"/>
</dbReference>
<dbReference type="InterPro" id="IPR000387">
    <property type="entry name" value="Tyr_Pase_dom"/>
</dbReference>
<dbReference type="InterPro" id="IPR016130">
    <property type="entry name" value="Tyr_Pase_AS"/>
</dbReference>
<dbReference type="PROSITE" id="PS50056">
    <property type="entry name" value="TYR_PHOSPHATASE_2"/>
    <property type="match status" value="1"/>
</dbReference>
<accession>A0ABP5EY40</accession>
<dbReference type="RefSeq" id="WP_344309850.1">
    <property type="nucleotide sequence ID" value="NZ_BAAANO010000020.1"/>
</dbReference>
<dbReference type="PROSITE" id="PS00383">
    <property type="entry name" value="TYR_PHOSPHATASE_1"/>
    <property type="match status" value="1"/>
</dbReference>
<protein>
    <recommendedName>
        <fullName evidence="2">Tyrosine specific protein phosphatases domain-containing protein</fullName>
    </recommendedName>
</protein>
<evidence type="ECO:0000256" key="1">
    <source>
        <dbReference type="SAM" id="MobiDB-lite"/>
    </source>
</evidence>
<keyword evidence="4" id="KW-1185">Reference proteome</keyword>
<reference evidence="4" key="1">
    <citation type="journal article" date="2019" name="Int. J. Syst. Evol. Microbiol.">
        <title>The Global Catalogue of Microorganisms (GCM) 10K type strain sequencing project: providing services to taxonomists for standard genome sequencing and annotation.</title>
        <authorList>
            <consortium name="The Broad Institute Genomics Platform"/>
            <consortium name="The Broad Institute Genome Sequencing Center for Infectious Disease"/>
            <person name="Wu L."/>
            <person name="Ma J."/>
        </authorList>
    </citation>
    <scope>NUCLEOTIDE SEQUENCE [LARGE SCALE GENOMIC DNA]</scope>
    <source>
        <strain evidence="4">JCM 14546</strain>
    </source>
</reference>
<organism evidence="3 4">
    <name type="scientific">Brevibacterium samyangense</name>
    <dbReference type="NCBI Taxonomy" id="366888"/>
    <lineage>
        <taxon>Bacteria</taxon>
        <taxon>Bacillati</taxon>
        <taxon>Actinomycetota</taxon>
        <taxon>Actinomycetes</taxon>
        <taxon>Micrococcales</taxon>
        <taxon>Brevibacteriaceae</taxon>
        <taxon>Brevibacterium</taxon>
    </lineage>
</organism>
<dbReference type="Gene3D" id="3.90.190.10">
    <property type="entry name" value="Protein tyrosine phosphatase superfamily"/>
    <property type="match status" value="1"/>
</dbReference>
<evidence type="ECO:0000313" key="3">
    <source>
        <dbReference type="EMBL" id="GAA2011128.1"/>
    </source>
</evidence>
<feature type="region of interest" description="Disordered" evidence="1">
    <location>
        <begin position="16"/>
        <end position="37"/>
    </location>
</feature>
<dbReference type="Pfam" id="PF13350">
    <property type="entry name" value="Y_phosphatase3"/>
    <property type="match status" value="1"/>
</dbReference>
<sequence length="245" mass="26836">MTDRFPAVPGALGLRDLGGLPRSGNEAPTRSGTVFAGGRRERLTEDGVRALGRLGVGIVLDLRTAEEHGRRPSDPVTDEALWDTFEIHDGQIEDFTLEEYTAALDWPFLNHPKHYPFLLAHFPDRLAAAARVLVRAADRGVGVYVHCSAGRDRTGLFASWLLQLAGVEIPVIVTEYVRSLGVVNDHHRTSGHPVEHFMPPEEFGPWSQERAEALSAFLRTHPARPTLCRLGLSAGEIDALASLLA</sequence>
<dbReference type="InterPro" id="IPR029021">
    <property type="entry name" value="Prot-tyrosine_phosphatase-like"/>
</dbReference>
<feature type="domain" description="Tyrosine specific protein phosphatases" evidence="2">
    <location>
        <begin position="124"/>
        <end position="180"/>
    </location>
</feature>
<evidence type="ECO:0000259" key="2">
    <source>
        <dbReference type="PROSITE" id="PS50056"/>
    </source>
</evidence>
<comment type="caution">
    <text evidence="3">The sequence shown here is derived from an EMBL/GenBank/DDBJ whole genome shotgun (WGS) entry which is preliminary data.</text>
</comment>
<name>A0ABP5EY40_9MICO</name>
<evidence type="ECO:0000313" key="4">
    <source>
        <dbReference type="Proteomes" id="UP001500755"/>
    </source>
</evidence>
<proteinExistence type="predicted"/>